<keyword evidence="2" id="KW-0012">Acyltransferase</keyword>
<dbReference type="RefSeq" id="WP_193677103.1">
    <property type="nucleotide sequence ID" value="NZ_JADDIV010000003.1"/>
</dbReference>
<dbReference type="Gene3D" id="3.40.630.30">
    <property type="match status" value="1"/>
</dbReference>
<dbReference type="PANTHER" id="PTHR43877">
    <property type="entry name" value="AMINOALKYLPHOSPHONATE N-ACETYLTRANSFERASE-RELATED-RELATED"/>
    <property type="match status" value="1"/>
</dbReference>
<dbReference type="InterPro" id="IPR000182">
    <property type="entry name" value="GNAT_dom"/>
</dbReference>
<feature type="domain" description="N-acetyltransferase" evidence="3">
    <location>
        <begin position="1"/>
        <end position="161"/>
    </location>
</feature>
<dbReference type="PANTHER" id="PTHR43877:SF1">
    <property type="entry name" value="ACETYLTRANSFERASE"/>
    <property type="match status" value="1"/>
</dbReference>
<keyword evidence="5" id="KW-1185">Reference proteome</keyword>
<comment type="caution">
    <text evidence="4">The sequence shown here is derived from an EMBL/GenBank/DDBJ whole genome shotgun (WGS) entry which is preliminary data.</text>
</comment>
<evidence type="ECO:0000256" key="1">
    <source>
        <dbReference type="ARBA" id="ARBA00022679"/>
    </source>
</evidence>
<dbReference type="EMBL" id="JADDIV010000003">
    <property type="protein sequence ID" value="MBE7367995.1"/>
    <property type="molecule type" value="Genomic_DNA"/>
</dbReference>
<keyword evidence="1" id="KW-0808">Transferase</keyword>
<sequence>MAALATQVFLDTYATEGVRPDLAREALQQYSEAAFADRLADPGRRFILAEASGGLVGFAEVATAVTQSPAAGVQGCELIRLYVQPRSQRTGVGSALLSEAEKLATGAGAPCLWLTVWEGNLRALAFYARLGYADVGSSTHALEGRAYGNRVVARRLAHPARTP</sequence>
<proteinExistence type="predicted"/>
<dbReference type="Pfam" id="PF00583">
    <property type="entry name" value="Acetyltransf_1"/>
    <property type="match status" value="1"/>
</dbReference>
<reference evidence="4 5" key="1">
    <citation type="submission" date="2020-10" db="EMBL/GenBank/DDBJ databases">
        <title>Ramlibacter sp. HM2 16S ribosomal RNA gene Genome sequencing and assembly.</title>
        <authorList>
            <person name="Kang M."/>
        </authorList>
    </citation>
    <scope>NUCLEOTIDE SEQUENCE [LARGE SCALE GENOMIC DNA]</scope>
    <source>
        <strain evidence="4 5">HM2</strain>
    </source>
</reference>
<protein>
    <submittedName>
        <fullName evidence="4">GNAT family N-acetyltransferase</fullName>
    </submittedName>
</protein>
<evidence type="ECO:0000256" key="2">
    <source>
        <dbReference type="ARBA" id="ARBA00023315"/>
    </source>
</evidence>
<dbReference type="PROSITE" id="PS51186">
    <property type="entry name" value="GNAT"/>
    <property type="match status" value="1"/>
</dbReference>
<accession>A0ABR9S3D0</accession>
<dbReference type="Proteomes" id="UP000806285">
    <property type="component" value="Unassembled WGS sequence"/>
</dbReference>
<dbReference type="CDD" id="cd04301">
    <property type="entry name" value="NAT_SF"/>
    <property type="match status" value="1"/>
</dbReference>
<dbReference type="InterPro" id="IPR050832">
    <property type="entry name" value="Bact_Acetyltransf"/>
</dbReference>
<name>A0ABR9S3D0_9BURK</name>
<gene>
    <name evidence="4" type="ORF">IM787_10485</name>
</gene>
<dbReference type="InterPro" id="IPR016181">
    <property type="entry name" value="Acyl_CoA_acyltransferase"/>
</dbReference>
<evidence type="ECO:0000259" key="3">
    <source>
        <dbReference type="PROSITE" id="PS51186"/>
    </source>
</evidence>
<organism evidence="4 5">
    <name type="scientific">Ramlibacter pallidus</name>
    <dbReference type="NCBI Taxonomy" id="2780087"/>
    <lineage>
        <taxon>Bacteria</taxon>
        <taxon>Pseudomonadati</taxon>
        <taxon>Pseudomonadota</taxon>
        <taxon>Betaproteobacteria</taxon>
        <taxon>Burkholderiales</taxon>
        <taxon>Comamonadaceae</taxon>
        <taxon>Ramlibacter</taxon>
    </lineage>
</organism>
<evidence type="ECO:0000313" key="4">
    <source>
        <dbReference type="EMBL" id="MBE7367995.1"/>
    </source>
</evidence>
<evidence type="ECO:0000313" key="5">
    <source>
        <dbReference type="Proteomes" id="UP000806285"/>
    </source>
</evidence>
<dbReference type="SUPFAM" id="SSF55729">
    <property type="entry name" value="Acyl-CoA N-acyltransferases (Nat)"/>
    <property type="match status" value="1"/>
</dbReference>